<protein>
    <submittedName>
        <fullName evidence="2">Uncharacterized protein</fullName>
    </submittedName>
</protein>
<keyword evidence="1" id="KW-0812">Transmembrane</keyword>
<dbReference type="Proteomes" id="UP000826195">
    <property type="component" value="Unassembled WGS sequence"/>
</dbReference>
<evidence type="ECO:0000313" key="2">
    <source>
        <dbReference type="EMBL" id="KAH0567993.1"/>
    </source>
</evidence>
<organism evidence="2 3">
    <name type="scientific">Cotesia glomerata</name>
    <name type="common">Lepidopteran parasitic wasp</name>
    <name type="synonym">Apanteles glomeratus</name>
    <dbReference type="NCBI Taxonomy" id="32391"/>
    <lineage>
        <taxon>Eukaryota</taxon>
        <taxon>Metazoa</taxon>
        <taxon>Ecdysozoa</taxon>
        <taxon>Arthropoda</taxon>
        <taxon>Hexapoda</taxon>
        <taxon>Insecta</taxon>
        <taxon>Pterygota</taxon>
        <taxon>Neoptera</taxon>
        <taxon>Endopterygota</taxon>
        <taxon>Hymenoptera</taxon>
        <taxon>Apocrita</taxon>
        <taxon>Ichneumonoidea</taxon>
        <taxon>Braconidae</taxon>
        <taxon>Microgastrinae</taxon>
        <taxon>Cotesia</taxon>
    </lineage>
</organism>
<accession>A0AAV7IT84</accession>
<dbReference type="EMBL" id="JAHXZJ010000001">
    <property type="protein sequence ID" value="KAH0567993.1"/>
    <property type="molecule type" value="Genomic_DNA"/>
</dbReference>
<gene>
    <name evidence="2" type="ORF">KQX54_017191</name>
</gene>
<keyword evidence="1" id="KW-1133">Transmembrane helix</keyword>
<keyword evidence="1" id="KW-0472">Membrane</keyword>
<evidence type="ECO:0000313" key="3">
    <source>
        <dbReference type="Proteomes" id="UP000826195"/>
    </source>
</evidence>
<feature type="transmembrane region" description="Helical" evidence="1">
    <location>
        <begin position="7"/>
        <end position="27"/>
    </location>
</feature>
<proteinExistence type="predicted"/>
<reference evidence="2 3" key="1">
    <citation type="journal article" date="2021" name="J. Hered.">
        <title>A chromosome-level genome assembly of the parasitoid wasp, Cotesia glomerata (Hymenoptera: Braconidae).</title>
        <authorList>
            <person name="Pinto B.J."/>
            <person name="Weis J.J."/>
            <person name="Gamble T."/>
            <person name="Ode P.J."/>
            <person name="Paul R."/>
            <person name="Zaspel J.M."/>
        </authorList>
    </citation>
    <scope>NUCLEOTIDE SEQUENCE [LARGE SCALE GENOMIC DNA]</scope>
    <source>
        <strain evidence="2">CgM1</strain>
    </source>
</reference>
<dbReference type="AlphaFoldDB" id="A0AAV7IT84"/>
<evidence type="ECO:0000256" key="1">
    <source>
        <dbReference type="SAM" id="Phobius"/>
    </source>
</evidence>
<keyword evidence="3" id="KW-1185">Reference proteome</keyword>
<sequence>MGALKCLTINLLWICIILIAITFLPGLPPNIEFTSYAFKLPNYPHSSSIRNLSKAEKVFKGKIVGPESFDAYDGILYISMYGGTVSRLVDNNLEQLVKFGKGCGKCIRWFCIDHIK</sequence>
<comment type="caution">
    <text evidence="2">The sequence shown here is derived from an EMBL/GenBank/DDBJ whole genome shotgun (WGS) entry which is preliminary data.</text>
</comment>
<name>A0AAV7IT84_COTGL</name>